<sequence>MLPASGKWEETVHHRSILIASLMLLAVAFSGAEASAQEIYTVRGVPVDATADSPSAARDKAVREGRRLAFERLIDRLVPKGSTGSVGQQSDNELANLTLGFEVADERSSAVRYVAKMTFAFDPGRVRNFLMQTGVPFAETRSLPVLVIPVLDGSNGTMLWEEGNPFRAAWSRASIEAGLVPVVVPYADIADVRELTTAQATAGDEAALANIAERYGARDAAVVVAEPRSDGALNLSVRRIGASGSGTTMTDTVSADGGGGTAYDAAVQRAVAMLEDAWKRDNLIQGGLESRVTVTVPIDSMKRWLAIREALEKTIIISRFDVIQLTRVEAVVDLWVNGGAEQLRVALEQQNLRLLPGAGDYMLVQRGQEIPTPRESYGTPAPGAAPAAPPAAGTTAPGTTAPGTTSPGTTSPGTTAPVDTAPPTGGPGGFSPAPGNVSPLPAPAAG</sequence>
<evidence type="ECO:0008006" key="4">
    <source>
        <dbReference type="Google" id="ProtNLM"/>
    </source>
</evidence>
<name>A0A8G2BLR0_9PROT</name>
<evidence type="ECO:0000313" key="3">
    <source>
        <dbReference type="Proteomes" id="UP000198615"/>
    </source>
</evidence>
<organism evidence="2 3">
    <name type="scientific">Thalassobaculum litoreum DSM 18839</name>
    <dbReference type="NCBI Taxonomy" id="1123362"/>
    <lineage>
        <taxon>Bacteria</taxon>
        <taxon>Pseudomonadati</taxon>
        <taxon>Pseudomonadota</taxon>
        <taxon>Alphaproteobacteria</taxon>
        <taxon>Rhodospirillales</taxon>
        <taxon>Thalassobaculaceae</taxon>
        <taxon>Thalassobaculum</taxon>
    </lineage>
</organism>
<keyword evidence="3" id="KW-1185">Reference proteome</keyword>
<protein>
    <recommendedName>
        <fullName evidence="4">DUF2066 domain-containing protein</fullName>
    </recommendedName>
</protein>
<gene>
    <name evidence="2" type="ORF">SAMN05660686_04403</name>
</gene>
<proteinExistence type="predicted"/>
<dbReference type="Proteomes" id="UP000198615">
    <property type="component" value="Unassembled WGS sequence"/>
</dbReference>
<evidence type="ECO:0000313" key="2">
    <source>
        <dbReference type="EMBL" id="SDG43629.1"/>
    </source>
</evidence>
<reference evidence="2 3" key="1">
    <citation type="submission" date="2016-10" db="EMBL/GenBank/DDBJ databases">
        <authorList>
            <person name="Varghese N."/>
            <person name="Submissions S."/>
        </authorList>
    </citation>
    <scope>NUCLEOTIDE SEQUENCE [LARGE SCALE GENOMIC DNA]</scope>
    <source>
        <strain evidence="2 3">DSM 18839</strain>
    </source>
</reference>
<dbReference type="InterPro" id="IPR018642">
    <property type="entry name" value="DUF2066"/>
</dbReference>
<feature type="compositionally biased region" description="Low complexity" evidence="1">
    <location>
        <begin position="378"/>
        <end position="417"/>
    </location>
</feature>
<dbReference type="AlphaFoldDB" id="A0A8G2BLR0"/>
<accession>A0A8G2BLR0</accession>
<dbReference type="Pfam" id="PF09839">
    <property type="entry name" value="DUF2066"/>
    <property type="match status" value="1"/>
</dbReference>
<dbReference type="EMBL" id="FNBW01000017">
    <property type="protein sequence ID" value="SDG43629.1"/>
    <property type="molecule type" value="Genomic_DNA"/>
</dbReference>
<feature type="region of interest" description="Disordered" evidence="1">
    <location>
        <begin position="371"/>
        <end position="446"/>
    </location>
</feature>
<comment type="caution">
    <text evidence="2">The sequence shown here is derived from an EMBL/GenBank/DDBJ whole genome shotgun (WGS) entry which is preliminary data.</text>
</comment>
<evidence type="ECO:0000256" key="1">
    <source>
        <dbReference type="SAM" id="MobiDB-lite"/>
    </source>
</evidence>